<accession>A0ABZ1E045</accession>
<keyword evidence="2" id="KW-1185">Reference proteome</keyword>
<evidence type="ECO:0000313" key="1">
    <source>
        <dbReference type="EMBL" id="WRY33459.1"/>
    </source>
</evidence>
<gene>
    <name evidence="1" type="ORF">RPE78_12355</name>
</gene>
<dbReference type="Proteomes" id="UP001623290">
    <property type="component" value="Chromosome"/>
</dbReference>
<sequence length="349" mass="36366">MAKPTLTPAPNDPPILGSPTFAADAQGFLGWFPVMGQYMQDMGDWIETMIGDVPSENIAAFAHLTGAANKLPYFTGAGAMAMADLTADGRSLLSQSGALKVAGGLASGTAVTQNQFDVTSGRLMKVGDGGLGGSIPVTQDFDLNTLSQTRFFGAEQTSINRPARNASNWIGIHMSRVADDIAVQLAVSRSGGVVPHLAWRKRAGGSEGWDADWCYAYSQKNVVGSVSHDGSYPTGAVIEHGSNANGNYVRLANGTQVCTARIGMASDAWDTPIGPFYTRSAGAIWSYPAAFASVPTGFSGSVEIGGAIPAGVSFSALGQSTVNFRPWVANASASGANKYVYLHAIGTWR</sequence>
<organism evidence="1 2">
    <name type="scientific">Thioclava litoralis</name>
    <dbReference type="NCBI Taxonomy" id="3076557"/>
    <lineage>
        <taxon>Bacteria</taxon>
        <taxon>Pseudomonadati</taxon>
        <taxon>Pseudomonadota</taxon>
        <taxon>Alphaproteobacteria</taxon>
        <taxon>Rhodobacterales</taxon>
        <taxon>Paracoccaceae</taxon>
        <taxon>Thioclava</taxon>
    </lineage>
</organism>
<protein>
    <recommendedName>
        <fullName evidence="3">Tail fiber protein</fullName>
    </recommendedName>
</protein>
<name>A0ABZ1E045_9RHOB</name>
<proteinExistence type="predicted"/>
<reference evidence="1 2" key="1">
    <citation type="submission" date="2023-09" db="EMBL/GenBank/DDBJ databases">
        <title>Thioclava shenzhenensis sp. nov., a multidrug resistant bacteria-antagonizing species isolated from coastal seawater.</title>
        <authorList>
            <person name="Long M."/>
        </authorList>
    </citation>
    <scope>NUCLEOTIDE SEQUENCE [LARGE SCALE GENOMIC DNA]</scope>
    <source>
        <strain evidence="1 2">FTW29</strain>
    </source>
</reference>
<dbReference type="EMBL" id="CP135443">
    <property type="protein sequence ID" value="WRY33459.1"/>
    <property type="molecule type" value="Genomic_DNA"/>
</dbReference>
<evidence type="ECO:0008006" key="3">
    <source>
        <dbReference type="Google" id="ProtNLM"/>
    </source>
</evidence>
<dbReference type="RefSeq" id="WP_406720723.1">
    <property type="nucleotide sequence ID" value="NZ_CP135443.1"/>
</dbReference>
<evidence type="ECO:0000313" key="2">
    <source>
        <dbReference type="Proteomes" id="UP001623290"/>
    </source>
</evidence>